<dbReference type="EMBL" id="WSQA01000001">
    <property type="protein sequence ID" value="MVZ60649.1"/>
    <property type="molecule type" value="Genomic_DNA"/>
</dbReference>
<reference evidence="2 3" key="1">
    <citation type="submission" date="2019-12" db="EMBL/GenBank/DDBJ databases">
        <authorList>
            <person name="Dong K."/>
        </authorList>
    </citation>
    <scope>NUCLEOTIDE SEQUENCE [LARGE SCALE GENOMIC DNA]</scope>
    <source>
        <strain evidence="2 3">JCM 31225</strain>
    </source>
</reference>
<dbReference type="Proteomes" id="UP000435036">
    <property type="component" value="Unassembled WGS sequence"/>
</dbReference>
<dbReference type="Pfam" id="PF14298">
    <property type="entry name" value="DUF4374"/>
    <property type="match status" value="1"/>
</dbReference>
<name>A0A6N8KVC3_9SPHI</name>
<keyword evidence="1" id="KW-0732">Signal</keyword>
<sequence>MNKLHYLKTLSFALLAAFATISCSDDDPKPVPPAPAQPEASKFVVSGSVGDANYLLTADKLTEGSVTAKDNGLTTSSGTYWVFHSDKYLFRLAYNQGNAGVSSSYILNEQGKVVERSKTYEIKRFTSYGIFKNFLITSSTGSLGKNLADPKTGYIPQGFLISYLDAEKETFVSDDTQFSEDFLGNGEYVTLAGFQQVGNKLFSAPIPMGLSQFGTTTQGGKFVKYPELVTKDKGGQGSSSYEKDELQWTQYPDEAWVVIFDSENLKNKKLIKTDKISYAVGRYRSQYYQMIWAADNGDIYLFSPSYAKTMTKEVQKTKLPAGVVRIKAGTEVFDPNYYVNLEAQTQGKSFLRSWPIGKDNFLLLMFDKPFSEKGPTANQLAVFNGTSQKLTYIQGLPEASTIKGFGNGPFVNEGKAYIAITTNDGSSPSIYEITAETAQAKKGLTVVADQVSAIGKLNSFK</sequence>
<protein>
    <submittedName>
        <fullName evidence="2">DUF4374 domain-containing protein</fullName>
    </submittedName>
</protein>
<comment type="caution">
    <text evidence="2">The sequence shown here is derived from an EMBL/GenBank/DDBJ whole genome shotgun (WGS) entry which is preliminary data.</text>
</comment>
<dbReference type="PROSITE" id="PS51257">
    <property type="entry name" value="PROKAR_LIPOPROTEIN"/>
    <property type="match status" value="1"/>
</dbReference>
<feature type="chain" id="PRO_5026990275" evidence="1">
    <location>
        <begin position="25"/>
        <end position="461"/>
    </location>
</feature>
<dbReference type="OrthoDB" id="738440at2"/>
<proteinExistence type="predicted"/>
<dbReference type="AlphaFoldDB" id="A0A6N8KVC3"/>
<evidence type="ECO:0000313" key="2">
    <source>
        <dbReference type="EMBL" id="MVZ60649.1"/>
    </source>
</evidence>
<accession>A0A6N8KVC3</accession>
<dbReference type="RefSeq" id="WP_160367285.1">
    <property type="nucleotide sequence ID" value="NZ_WSQA01000001.1"/>
</dbReference>
<dbReference type="InterPro" id="IPR025401">
    <property type="entry name" value="DUF4374"/>
</dbReference>
<feature type="signal peptide" evidence="1">
    <location>
        <begin position="1"/>
        <end position="24"/>
    </location>
</feature>
<organism evidence="2 3">
    <name type="scientific">Sphingobacterium humi</name>
    <dbReference type="NCBI Taxonomy" id="1796905"/>
    <lineage>
        <taxon>Bacteria</taxon>
        <taxon>Pseudomonadati</taxon>
        <taxon>Bacteroidota</taxon>
        <taxon>Sphingobacteriia</taxon>
        <taxon>Sphingobacteriales</taxon>
        <taxon>Sphingobacteriaceae</taxon>
        <taxon>Sphingobacterium</taxon>
    </lineage>
</organism>
<evidence type="ECO:0000256" key="1">
    <source>
        <dbReference type="SAM" id="SignalP"/>
    </source>
</evidence>
<keyword evidence="3" id="KW-1185">Reference proteome</keyword>
<gene>
    <name evidence="2" type="ORF">GQF63_01305</name>
</gene>
<evidence type="ECO:0000313" key="3">
    <source>
        <dbReference type="Proteomes" id="UP000435036"/>
    </source>
</evidence>